<dbReference type="AlphaFoldDB" id="A0A0N4WHW9"/>
<sequence length="71" mass="7881">MKVQFYQRLFNDDTITVGFRLITDCFRTTNGTRSFGGSCGESAAQAAIKMKKAIARLKANSIKDNAERSTE</sequence>
<organism evidence="1">
    <name type="scientific">Haemonchus placei</name>
    <name type="common">Barber's pole worm</name>
    <dbReference type="NCBI Taxonomy" id="6290"/>
    <lineage>
        <taxon>Eukaryota</taxon>
        <taxon>Metazoa</taxon>
        <taxon>Ecdysozoa</taxon>
        <taxon>Nematoda</taxon>
        <taxon>Chromadorea</taxon>
        <taxon>Rhabditida</taxon>
        <taxon>Rhabditina</taxon>
        <taxon>Rhabditomorpha</taxon>
        <taxon>Strongyloidea</taxon>
        <taxon>Trichostrongylidae</taxon>
        <taxon>Haemonchus</taxon>
    </lineage>
</organism>
<evidence type="ECO:0000313" key="1">
    <source>
        <dbReference type="WBParaSite" id="HPLM_0001051201-mRNA-1"/>
    </source>
</evidence>
<proteinExistence type="predicted"/>
<name>A0A0N4WHW9_HAEPC</name>
<reference evidence="1" key="1">
    <citation type="submission" date="2017-02" db="UniProtKB">
        <authorList>
            <consortium name="WormBaseParasite"/>
        </authorList>
    </citation>
    <scope>IDENTIFICATION</scope>
</reference>
<accession>A0A0N4WHW9</accession>
<protein>
    <submittedName>
        <fullName evidence="1">WGR domain-containing protein</fullName>
    </submittedName>
</protein>
<dbReference type="WBParaSite" id="HPLM_0001051201-mRNA-1">
    <property type="protein sequence ID" value="HPLM_0001051201-mRNA-1"/>
    <property type="gene ID" value="HPLM_0001051201"/>
</dbReference>